<dbReference type="PANTHER" id="PTHR30255:SF2">
    <property type="entry name" value="SINGLE-STRANDED-DNA-SPECIFIC EXONUCLEASE RECJ"/>
    <property type="match status" value="1"/>
</dbReference>
<sequence>MPNEIELLDLLLKNRGIKEEDKEKFLNPSYEEGIYDPYLMKDMEKTVVRIFEAVEAKEKIVIYSDYDCDGIPASVIMHDFFTKIGYTNFTIYIPDRHDEGYGLHMDAIKNFINEEVDLLITFDLGITAVDEVVEATAGGIDVIITDHHLPHAQVPRAYAILNPKQDGCTYPDTMLCGAGIAFKLIQALIIKYGEYWKINKGWEKWLLDMAGIATLADQVPLLDENRVLATYGLKVLQKGRRLGLVEIFKKAGVDITKLSEEDVTFTLAPRINAASRMADPMMAFEMLSATDAVIAKASADNLAKINDERKIIVAHMMKEVKKVLGKREDKKVIVIGNPTWRVGVLGIIASKIAEEYKRPAFVWGTDGSDDLKGSCRSWGGANLVEIMTALPENSLLGFGGHAGAGGFSVAQTEIHFLEERILNVYGEEEEIEVALSAKEQKQL</sequence>
<dbReference type="NCBIfam" id="TIGR00644">
    <property type="entry name" value="recJ"/>
    <property type="match status" value="1"/>
</dbReference>
<dbReference type="InterPro" id="IPR001667">
    <property type="entry name" value="DDH_dom"/>
</dbReference>
<keyword evidence="3" id="KW-0540">Nuclease</keyword>
<proteinExistence type="predicted"/>
<gene>
    <name evidence="3" type="ORF">UR64_C0013G0033</name>
</gene>
<keyword evidence="3" id="KW-0269">Exonuclease</keyword>
<evidence type="ECO:0000313" key="3">
    <source>
        <dbReference type="EMBL" id="KKP66074.1"/>
    </source>
</evidence>
<dbReference type="GO" id="GO:0006281">
    <property type="term" value="P:DNA repair"/>
    <property type="evidence" value="ECO:0007669"/>
    <property type="project" value="InterPro"/>
</dbReference>
<name>A0A0G0B9K6_9BACT</name>
<dbReference type="GO" id="GO:0003676">
    <property type="term" value="F:nucleic acid binding"/>
    <property type="evidence" value="ECO:0007669"/>
    <property type="project" value="InterPro"/>
</dbReference>
<dbReference type="Pfam" id="PF01368">
    <property type="entry name" value="DHH"/>
    <property type="match status" value="1"/>
</dbReference>
<evidence type="ECO:0000259" key="1">
    <source>
        <dbReference type="Pfam" id="PF01368"/>
    </source>
</evidence>
<dbReference type="InterPro" id="IPR004610">
    <property type="entry name" value="RecJ"/>
</dbReference>
<dbReference type="Gene3D" id="3.10.310.30">
    <property type="match status" value="1"/>
</dbReference>
<dbReference type="InterPro" id="IPR038763">
    <property type="entry name" value="DHH_sf"/>
</dbReference>
<evidence type="ECO:0000313" key="4">
    <source>
        <dbReference type="Proteomes" id="UP000034952"/>
    </source>
</evidence>
<reference evidence="3 4" key="1">
    <citation type="journal article" date="2015" name="Nature">
        <title>rRNA introns, odd ribosomes, and small enigmatic genomes across a large radiation of phyla.</title>
        <authorList>
            <person name="Brown C.T."/>
            <person name="Hug L.A."/>
            <person name="Thomas B.C."/>
            <person name="Sharon I."/>
            <person name="Castelle C.J."/>
            <person name="Singh A."/>
            <person name="Wilkins M.J."/>
            <person name="Williams K.H."/>
            <person name="Banfield J.F."/>
        </authorList>
    </citation>
    <scope>NUCLEOTIDE SEQUENCE [LARGE SCALE GENOMIC DNA]</scope>
</reference>
<dbReference type="InterPro" id="IPR051673">
    <property type="entry name" value="SSDNA_exonuclease_RecJ"/>
</dbReference>
<evidence type="ECO:0000259" key="2">
    <source>
        <dbReference type="Pfam" id="PF02272"/>
    </source>
</evidence>
<dbReference type="AlphaFoldDB" id="A0A0G0B9K6"/>
<dbReference type="PATRIC" id="fig|1618761.3.peg.627"/>
<dbReference type="SUPFAM" id="SSF64182">
    <property type="entry name" value="DHH phosphoesterases"/>
    <property type="match status" value="1"/>
</dbReference>
<comment type="caution">
    <text evidence="3">The sequence shown here is derived from an EMBL/GenBank/DDBJ whole genome shotgun (WGS) entry which is preliminary data.</text>
</comment>
<keyword evidence="3" id="KW-0378">Hydrolase</keyword>
<feature type="domain" description="DHHA1" evidence="2">
    <location>
        <begin position="330"/>
        <end position="412"/>
    </location>
</feature>
<organism evidence="3 4">
    <name type="scientific">Candidatus Nomurabacteria bacterium GW2011_GWE1_35_16</name>
    <dbReference type="NCBI Taxonomy" id="1618761"/>
    <lineage>
        <taxon>Bacteria</taxon>
        <taxon>Candidatus Nomuraibacteriota</taxon>
    </lineage>
</organism>
<dbReference type="Proteomes" id="UP000034952">
    <property type="component" value="Unassembled WGS sequence"/>
</dbReference>
<dbReference type="Pfam" id="PF02272">
    <property type="entry name" value="DHHA1"/>
    <property type="match status" value="1"/>
</dbReference>
<dbReference type="GO" id="GO:0008409">
    <property type="term" value="F:5'-3' exonuclease activity"/>
    <property type="evidence" value="ECO:0007669"/>
    <property type="project" value="InterPro"/>
</dbReference>
<dbReference type="PANTHER" id="PTHR30255">
    <property type="entry name" value="SINGLE-STRANDED-DNA-SPECIFIC EXONUCLEASE RECJ"/>
    <property type="match status" value="1"/>
</dbReference>
<protein>
    <submittedName>
        <fullName evidence="3">Single-stranded-DNA-specific exonuclease</fullName>
    </submittedName>
</protein>
<dbReference type="GO" id="GO:0006310">
    <property type="term" value="P:DNA recombination"/>
    <property type="evidence" value="ECO:0007669"/>
    <property type="project" value="InterPro"/>
</dbReference>
<accession>A0A0G0B9K6</accession>
<dbReference type="InterPro" id="IPR003156">
    <property type="entry name" value="DHHA1_dom"/>
</dbReference>
<feature type="domain" description="DDH" evidence="1">
    <location>
        <begin position="59"/>
        <end position="195"/>
    </location>
</feature>
<dbReference type="Gene3D" id="3.90.1640.30">
    <property type="match status" value="1"/>
</dbReference>
<dbReference type="EMBL" id="LBPY01000013">
    <property type="protein sequence ID" value="KKP66074.1"/>
    <property type="molecule type" value="Genomic_DNA"/>
</dbReference>